<organism evidence="1">
    <name type="scientific">Rhipicephalus appendiculatus</name>
    <name type="common">Brown ear tick</name>
    <dbReference type="NCBI Taxonomy" id="34631"/>
    <lineage>
        <taxon>Eukaryota</taxon>
        <taxon>Metazoa</taxon>
        <taxon>Ecdysozoa</taxon>
        <taxon>Arthropoda</taxon>
        <taxon>Chelicerata</taxon>
        <taxon>Arachnida</taxon>
        <taxon>Acari</taxon>
        <taxon>Parasitiformes</taxon>
        <taxon>Ixodida</taxon>
        <taxon>Ixodoidea</taxon>
        <taxon>Ixodidae</taxon>
        <taxon>Rhipicephalinae</taxon>
        <taxon>Rhipicephalus</taxon>
        <taxon>Rhipicephalus</taxon>
    </lineage>
</organism>
<protein>
    <submittedName>
        <fullName evidence="1">Tick transposon</fullName>
    </submittedName>
</protein>
<dbReference type="EMBL" id="GEDV01002953">
    <property type="protein sequence ID" value="JAP85604.1"/>
    <property type="molecule type" value="Transcribed_RNA"/>
</dbReference>
<dbReference type="AlphaFoldDB" id="A0A131Z2E9"/>
<name>A0A131Z2E9_RHIAP</name>
<sequence length="92" mass="10095">MSLKVIAGTCAALSTFSLGQRIIYAPNKLAQLCPRIMDTSNTGCQVKPTNRYTRCTTGVVYELPLTCGKSCVGQTGRYVNDRIRESANNFQK</sequence>
<accession>A0A131Z2E9</accession>
<evidence type="ECO:0000313" key="1">
    <source>
        <dbReference type="EMBL" id="JAP85604.1"/>
    </source>
</evidence>
<reference evidence="1" key="1">
    <citation type="journal article" date="2016" name="Ticks Tick Borne Dis.">
        <title>De novo assembly and annotation of the salivary gland transcriptome of Rhipicephalus appendiculatus male and female ticks during blood feeding.</title>
        <authorList>
            <person name="de Castro M.H."/>
            <person name="de Klerk D."/>
            <person name="Pienaar R."/>
            <person name="Latif A.A."/>
            <person name="Rees D.J."/>
            <person name="Mans B.J."/>
        </authorList>
    </citation>
    <scope>NUCLEOTIDE SEQUENCE</scope>
    <source>
        <tissue evidence="1">Salivary glands</tissue>
    </source>
</reference>
<proteinExistence type="predicted"/>